<keyword evidence="2" id="KW-0812">Transmembrane</keyword>
<sequence>MTDPYGSGPHNPPSDSGGFPRPYQSSYGGGIYPGYQPGQQYQQYPQYQPVVPGYPGGHPPNNGMAIASMVLSLAAIPLSCAWGFGLVPAILGVVFGHVAKKQMRRDGSYGDGMATAGLVVGYCLIGLMAAGVVLLVIGLSLPLMSAGSM</sequence>
<keyword evidence="2" id="KW-1133">Transmembrane helix</keyword>
<organism evidence="4 7">
    <name type="scientific">Actinopolyspora erythraea</name>
    <dbReference type="NCBI Taxonomy" id="414996"/>
    <lineage>
        <taxon>Bacteria</taxon>
        <taxon>Bacillati</taxon>
        <taxon>Actinomycetota</taxon>
        <taxon>Actinomycetes</taxon>
        <taxon>Actinopolysporales</taxon>
        <taxon>Actinopolysporaceae</taxon>
        <taxon>Actinopolyspora</taxon>
    </lineage>
</organism>
<reference evidence="5 6" key="1">
    <citation type="journal article" date="2014" name="PLoS ONE">
        <title>Identification and Characterization of a New Erythromycin Biosynthetic Gene Cluster in Actinopolyspora erythraea YIM90600, a Novel Erythronolide-Producing Halophilic Actinomycete Isolated from Salt Field.</title>
        <authorList>
            <person name="Chen D."/>
            <person name="Feng J."/>
            <person name="Huang L."/>
            <person name="Zhang Q."/>
            <person name="Wu J."/>
            <person name="Zhu X."/>
            <person name="Duan Y."/>
            <person name="Xu Z."/>
        </authorList>
    </citation>
    <scope>NUCLEOTIDE SEQUENCE [LARGE SCALE GENOMIC DNA]</scope>
    <source>
        <strain evidence="5 6">YIM90600</strain>
    </source>
</reference>
<dbReference type="eggNOG" id="ENOG5033A46">
    <property type="taxonomic scope" value="Bacteria"/>
</dbReference>
<dbReference type="InterPro" id="IPR025241">
    <property type="entry name" value="DUF4190"/>
</dbReference>
<keyword evidence="6" id="KW-1185">Reference proteome</keyword>
<evidence type="ECO:0000313" key="6">
    <source>
        <dbReference type="Proteomes" id="UP000029737"/>
    </source>
</evidence>
<evidence type="ECO:0000313" key="5">
    <source>
        <dbReference type="EMBL" id="KGI79736.1"/>
    </source>
</evidence>
<evidence type="ECO:0000313" key="7">
    <source>
        <dbReference type="Proteomes" id="UP000215043"/>
    </source>
</evidence>
<feature type="domain" description="DUF4190" evidence="3">
    <location>
        <begin position="64"/>
        <end position="129"/>
    </location>
</feature>
<proteinExistence type="predicted"/>
<dbReference type="OrthoDB" id="4374883at2"/>
<dbReference type="EMBL" id="CP022752">
    <property type="protein sequence ID" value="ASU77973.1"/>
    <property type="molecule type" value="Genomic_DNA"/>
</dbReference>
<evidence type="ECO:0000313" key="4">
    <source>
        <dbReference type="EMBL" id="ASU77973.1"/>
    </source>
</evidence>
<dbReference type="EMBL" id="JPMV01000039">
    <property type="protein sequence ID" value="KGI79736.1"/>
    <property type="molecule type" value="Genomic_DNA"/>
</dbReference>
<evidence type="ECO:0000259" key="3">
    <source>
        <dbReference type="Pfam" id="PF13828"/>
    </source>
</evidence>
<dbReference type="Pfam" id="PF13828">
    <property type="entry name" value="DUF4190"/>
    <property type="match status" value="1"/>
</dbReference>
<dbReference type="Proteomes" id="UP000215043">
    <property type="component" value="Chromosome"/>
</dbReference>
<name>A0A099D1A9_9ACTN</name>
<evidence type="ECO:0000256" key="1">
    <source>
        <dbReference type="SAM" id="MobiDB-lite"/>
    </source>
</evidence>
<feature type="transmembrane region" description="Helical" evidence="2">
    <location>
        <begin position="116"/>
        <end position="141"/>
    </location>
</feature>
<dbReference type="KEGG" id="aey:CDG81_06230"/>
<reference evidence="4 7" key="2">
    <citation type="submission" date="2017-08" db="EMBL/GenBank/DDBJ databases">
        <title>The complete genome sequence of moderately halophilic actinomycete Actinopolyspora erythraea YIM 90600, the producer of novel erythromycin, novel actinopolysporins A-C and tubercidin.</title>
        <authorList>
            <person name="Yin M."/>
            <person name="Tang S."/>
        </authorList>
    </citation>
    <scope>NUCLEOTIDE SEQUENCE [LARGE SCALE GENOMIC DNA]</scope>
    <source>
        <strain evidence="4 7">YIM 90600</strain>
    </source>
</reference>
<feature type="region of interest" description="Disordered" evidence="1">
    <location>
        <begin position="1"/>
        <end position="20"/>
    </location>
</feature>
<evidence type="ECO:0000256" key="2">
    <source>
        <dbReference type="SAM" id="Phobius"/>
    </source>
</evidence>
<keyword evidence="2" id="KW-0472">Membrane</keyword>
<dbReference type="AlphaFoldDB" id="A0A099D1A9"/>
<accession>A0A099D1A9</accession>
<dbReference type="RefSeq" id="WP_043577361.1">
    <property type="nucleotide sequence ID" value="NZ_CP022752.1"/>
</dbReference>
<protein>
    <submittedName>
        <fullName evidence="4">DUF4190 domain-containing protein</fullName>
    </submittedName>
</protein>
<feature type="transmembrane region" description="Helical" evidence="2">
    <location>
        <begin position="65"/>
        <end position="95"/>
    </location>
</feature>
<gene>
    <name evidence="4" type="ORF">CDG81_06230</name>
    <name evidence="5" type="ORF">IL38_21255</name>
</gene>
<dbReference type="Proteomes" id="UP000029737">
    <property type="component" value="Unassembled WGS sequence"/>
</dbReference>
<dbReference type="HOGENOM" id="CLU_126534_1_0_11"/>